<dbReference type="EMBL" id="CM046397">
    <property type="protein sequence ID" value="KAI8534720.1"/>
    <property type="molecule type" value="Genomic_DNA"/>
</dbReference>
<protein>
    <submittedName>
        <fullName evidence="1">Uncharacterized protein</fullName>
    </submittedName>
</protein>
<name>A0ACC0M1H2_RHOML</name>
<comment type="caution">
    <text evidence="1">The sequence shown here is derived from an EMBL/GenBank/DDBJ whole genome shotgun (WGS) entry which is preliminary data.</text>
</comment>
<gene>
    <name evidence="1" type="ORF">RHMOL_Rhmol10G0118600</name>
</gene>
<dbReference type="Proteomes" id="UP001062846">
    <property type="component" value="Chromosome 10"/>
</dbReference>
<evidence type="ECO:0000313" key="1">
    <source>
        <dbReference type="EMBL" id="KAI8534720.1"/>
    </source>
</evidence>
<sequence>MTNKGDIFVFEAWGSFLVSREIHIGVHYKTLNKCHVEVYCPAQFARQFVLVQAVPLPFVGTSNVPIHKHFKLGQDNTKRSNLVVGQAKRRFMPQDFTVNPSTTLKFTQWWHNSMAVYNGTPLAKTFFKYINAISSTPKNIAPEDFQTISDDGLGKFDQSDEEKEVEQPMPIDAIPLQVVPPLTTFRRKKHTRTLVSISEGPSKTLSSPKRKKACIADFDEDTFSYPRTSRMTRSKQAIREQERVEEKEKEKIEVELDDNAKLNSFARKRPSHRSSSTQLSDTSSSHQSPSQEVPIVEPIIEEHPATMVDLNQVGNLENFPDSSNPEASNVENSVDSPLVVPETLLPEFLETPTLQEFDKSVHAPIEISTPLVDTSIFEADVPLPFEETSHLETHSPEATTHMVTEKTTPSVEAILDLNLNGPSSSHMASSSTASFDVHAFSLKVKSFCDRICLSVQTPIMLSPMDELTVLLDPLASCTKSTFSNGEVQELIEIHQGFVILDFSFSIEYQLWDQFEICCKALAHLKPNYSELTQQLQHGIQTFEVISHIFKICFKNEKLYRWWGKTWRIYILKLFLTKTPIKKVS</sequence>
<proteinExistence type="predicted"/>
<reference evidence="1" key="1">
    <citation type="submission" date="2022-02" db="EMBL/GenBank/DDBJ databases">
        <title>Plant Genome Project.</title>
        <authorList>
            <person name="Zhang R.-G."/>
        </authorList>
    </citation>
    <scope>NUCLEOTIDE SEQUENCE</scope>
    <source>
        <strain evidence="1">AT1</strain>
    </source>
</reference>
<keyword evidence="2" id="KW-1185">Reference proteome</keyword>
<organism evidence="1 2">
    <name type="scientific">Rhododendron molle</name>
    <name type="common">Chinese azalea</name>
    <name type="synonym">Azalea mollis</name>
    <dbReference type="NCBI Taxonomy" id="49168"/>
    <lineage>
        <taxon>Eukaryota</taxon>
        <taxon>Viridiplantae</taxon>
        <taxon>Streptophyta</taxon>
        <taxon>Embryophyta</taxon>
        <taxon>Tracheophyta</taxon>
        <taxon>Spermatophyta</taxon>
        <taxon>Magnoliopsida</taxon>
        <taxon>eudicotyledons</taxon>
        <taxon>Gunneridae</taxon>
        <taxon>Pentapetalae</taxon>
        <taxon>asterids</taxon>
        <taxon>Ericales</taxon>
        <taxon>Ericaceae</taxon>
        <taxon>Ericoideae</taxon>
        <taxon>Rhodoreae</taxon>
        <taxon>Rhododendron</taxon>
    </lineage>
</organism>
<accession>A0ACC0M1H2</accession>
<evidence type="ECO:0000313" key="2">
    <source>
        <dbReference type="Proteomes" id="UP001062846"/>
    </source>
</evidence>